<dbReference type="AlphaFoldDB" id="A0A5C8ZAE0"/>
<keyword evidence="5 8" id="KW-0812">Transmembrane</keyword>
<dbReference type="InterPro" id="IPR020846">
    <property type="entry name" value="MFS_dom"/>
</dbReference>
<name>A0A5C8ZAE0_9GAMM</name>
<dbReference type="InterPro" id="IPR011701">
    <property type="entry name" value="MFS"/>
</dbReference>
<feature type="transmembrane region" description="Helical" evidence="8">
    <location>
        <begin position="146"/>
        <end position="169"/>
    </location>
</feature>
<feature type="transmembrane region" description="Helical" evidence="8">
    <location>
        <begin position="384"/>
        <end position="401"/>
    </location>
</feature>
<dbReference type="SUPFAM" id="SSF103473">
    <property type="entry name" value="MFS general substrate transporter"/>
    <property type="match status" value="1"/>
</dbReference>
<evidence type="ECO:0000256" key="8">
    <source>
        <dbReference type="SAM" id="Phobius"/>
    </source>
</evidence>
<feature type="transmembrane region" description="Helical" evidence="8">
    <location>
        <begin position="212"/>
        <end position="231"/>
    </location>
</feature>
<keyword evidence="6 8" id="KW-1133">Transmembrane helix</keyword>
<keyword evidence="7 8" id="KW-0472">Membrane</keyword>
<evidence type="ECO:0000256" key="7">
    <source>
        <dbReference type="ARBA" id="ARBA00023136"/>
    </source>
</evidence>
<evidence type="ECO:0000313" key="10">
    <source>
        <dbReference type="EMBL" id="TXR54394.1"/>
    </source>
</evidence>
<dbReference type="GO" id="GO:0022857">
    <property type="term" value="F:transmembrane transporter activity"/>
    <property type="evidence" value="ECO:0007669"/>
    <property type="project" value="InterPro"/>
</dbReference>
<organism evidence="10 11">
    <name type="scientific">Reinekea thalattae</name>
    <dbReference type="NCBI Taxonomy" id="2593301"/>
    <lineage>
        <taxon>Bacteria</taxon>
        <taxon>Pseudomonadati</taxon>
        <taxon>Pseudomonadota</taxon>
        <taxon>Gammaproteobacteria</taxon>
        <taxon>Oceanospirillales</taxon>
        <taxon>Saccharospirillaceae</taxon>
        <taxon>Reinekea</taxon>
    </lineage>
</organism>
<dbReference type="Pfam" id="PF07690">
    <property type="entry name" value="MFS_1"/>
    <property type="match status" value="1"/>
</dbReference>
<dbReference type="CDD" id="cd17324">
    <property type="entry name" value="MFS_NepI_like"/>
    <property type="match status" value="1"/>
</dbReference>
<evidence type="ECO:0000313" key="11">
    <source>
        <dbReference type="Proteomes" id="UP000321764"/>
    </source>
</evidence>
<keyword evidence="3" id="KW-0813">Transport</keyword>
<protein>
    <submittedName>
        <fullName evidence="10">MFS transporter</fullName>
    </submittedName>
</protein>
<evidence type="ECO:0000259" key="9">
    <source>
        <dbReference type="PROSITE" id="PS50850"/>
    </source>
</evidence>
<feature type="transmembrane region" description="Helical" evidence="8">
    <location>
        <begin position="324"/>
        <end position="342"/>
    </location>
</feature>
<dbReference type="GO" id="GO:0005886">
    <property type="term" value="C:plasma membrane"/>
    <property type="evidence" value="ECO:0007669"/>
    <property type="project" value="UniProtKB-SubCell"/>
</dbReference>
<gene>
    <name evidence="10" type="ORF">FME95_07605</name>
</gene>
<feature type="transmembrane region" description="Helical" evidence="8">
    <location>
        <begin position="407"/>
        <end position="434"/>
    </location>
</feature>
<dbReference type="PANTHER" id="PTHR43271">
    <property type="entry name" value="BLL2771 PROTEIN"/>
    <property type="match status" value="1"/>
</dbReference>
<sequence>MLKASGNTEGINIIYTLNKYKIFFLLPLTPYPTRTFSPLLCLEVNTLKPLHHSQLITVSICLCSVVTFFNLYWVQPLLPLLQKDFGISSLGATLSISSALMGVGLGLLIFASWSDAIGRCKLLIIGTAGGLSITLIMPLIENYNVFIALRFIQGTLLAACPAVGVPLLGDELRKSWLAPAIGFYIAANSIGSVSSRLIAGLCASIGGSWQSAAMVVALLSMLLFAIVLYILPAQKRFKPTPFNLKDCLKSYQRHLRRPRLILLYVIISLMFGSFVNLFSFLMITLGAAPYELPSSILSLMFITFFGGTISASMAGNYAKKHGQISGVAIGIGIMLCANLFLLEGHLTAMVIGMIIMASGFFFGHAHASTLVGRSCKKHKGSAQALYSLFYYGGASAGAFVLDPFYQAWGWSGIVFGTSTAFIICLALIAIEYYYITDARDAKASAA</sequence>
<dbReference type="Gene3D" id="1.20.1250.20">
    <property type="entry name" value="MFS general substrate transporter like domains"/>
    <property type="match status" value="1"/>
</dbReference>
<evidence type="ECO:0000256" key="3">
    <source>
        <dbReference type="ARBA" id="ARBA00022448"/>
    </source>
</evidence>
<reference evidence="10 11" key="1">
    <citation type="submission" date="2019-07" db="EMBL/GenBank/DDBJ databases">
        <title>Reinekea sp. strain SSH23 genome sequencing and assembly.</title>
        <authorList>
            <person name="Kim I."/>
        </authorList>
    </citation>
    <scope>NUCLEOTIDE SEQUENCE [LARGE SCALE GENOMIC DNA]</scope>
    <source>
        <strain evidence="10 11">SSH23</strain>
    </source>
</reference>
<evidence type="ECO:0000256" key="2">
    <source>
        <dbReference type="ARBA" id="ARBA00008335"/>
    </source>
</evidence>
<feature type="transmembrane region" description="Helical" evidence="8">
    <location>
        <begin position="348"/>
        <end position="372"/>
    </location>
</feature>
<accession>A0A5C8ZAE0</accession>
<dbReference type="InterPro" id="IPR036259">
    <property type="entry name" value="MFS_trans_sf"/>
</dbReference>
<feature type="transmembrane region" description="Helical" evidence="8">
    <location>
        <begin position="181"/>
        <end position="206"/>
    </location>
</feature>
<feature type="transmembrane region" description="Helical" evidence="8">
    <location>
        <begin position="261"/>
        <end position="283"/>
    </location>
</feature>
<feature type="transmembrane region" description="Helical" evidence="8">
    <location>
        <begin position="295"/>
        <end position="317"/>
    </location>
</feature>
<dbReference type="PANTHER" id="PTHR43271:SF2">
    <property type="entry name" value="BLL2771 PROTEIN"/>
    <property type="match status" value="1"/>
</dbReference>
<keyword evidence="11" id="KW-1185">Reference proteome</keyword>
<feature type="transmembrane region" description="Helical" evidence="8">
    <location>
        <begin position="85"/>
        <end position="110"/>
    </location>
</feature>
<comment type="similarity">
    <text evidence="2">Belongs to the major facilitator superfamily.</text>
</comment>
<feature type="transmembrane region" description="Helical" evidence="8">
    <location>
        <begin position="122"/>
        <end position="140"/>
    </location>
</feature>
<feature type="transmembrane region" description="Helical" evidence="8">
    <location>
        <begin position="55"/>
        <end position="73"/>
    </location>
</feature>
<dbReference type="PROSITE" id="PS50850">
    <property type="entry name" value="MFS"/>
    <property type="match status" value="1"/>
</dbReference>
<dbReference type="OrthoDB" id="63984at2"/>
<dbReference type="EMBL" id="VKAD01000001">
    <property type="protein sequence ID" value="TXR54394.1"/>
    <property type="molecule type" value="Genomic_DNA"/>
</dbReference>
<comment type="subcellular location">
    <subcellularLocation>
        <location evidence="1">Cell membrane</location>
        <topology evidence="1">Multi-pass membrane protein</topology>
    </subcellularLocation>
</comment>
<evidence type="ECO:0000256" key="4">
    <source>
        <dbReference type="ARBA" id="ARBA00022475"/>
    </source>
</evidence>
<comment type="caution">
    <text evidence="10">The sequence shown here is derived from an EMBL/GenBank/DDBJ whole genome shotgun (WGS) entry which is preliminary data.</text>
</comment>
<proteinExistence type="inferred from homology"/>
<evidence type="ECO:0000256" key="5">
    <source>
        <dbReference type="ARBA" id="ARBA00022692"/>
    </source>
</evidence>
<feature type="domain" description="Major facilitator superfamily (MFS) profile" evidence="9">
    <location>
        <begin position="56"/>
        <end position="443"/>
    </location>
</feature>
<dbReference type="Proteomes" id="UP000321764">
    <property type="component" value="Unassembled WGS sequence"/>
</dbReference>
<evidence type="ECO:0000256" key="6">
    <source>
        <dbReference type="ARBA" id="ARBA00022989"/>
    </source>
</evidence>
<evidence type="ECO:0000256" key="1">
    <source>
        <dbReference type="ARBA" id="ARBA00004651"/>
    </source>
</evidence>
<keyword evidence="4" id="KW-1003">Cell membrane</keyword>